<dbReference type="InterPro" id="IPR000182">
    <property type="entry name" value="GNAT_dom"/>
</dbReference>
<keyword evidence="2 4" id="KW-0012">Acyltransferase</keyword>
<protein>
    <submittedName>
        <fullName evidence="4">L-amino acid N-acyltransferase YncA</fullName>
    </submittedName>
</protein>
<proteinExistence type="predicted"/>
<dbReference type="CDD" id="cd04301">
    <property type="entry name" value="NAT_SF"/>
    <property type="match status" value="1"/>
</dbReference>
<name>A0A543DJ25_9PSEU</name>
<dbReference type="InterPro" id="IPR016181">
    <property type="entry name" value="Acyl_CoA_acyltransferase"/>
</dbReference>
<organism evidence="4 5">
    <name type="scientific">Pseudonocardia kunmingensis</name>
    <dbReference type="NCBI Taxonomy" id="630975"/>
    <lineage>
        <taxon>Bacteria</taxon>
        <taxon>Bacillati</taxon>
        <taxon>Actinomycetota</taxon>
        <taxon>Actinomycetes</taxon>
        <taxon>Pseudonocardiales</taxon>
        <taxon>Pseudonocardiaceae</taxon>
        <taxon>Pseudonocardia</taxon>
    </lineage>
</organism>
<dbReference type="GO" id="GO:0016747">
    <property type="term" value="F:acyltransferase activity, transferring groups other than amino-acyl groups"/>
    <property type="evidence" value="ECO:0007669"/>
    <property type="project" value="InterPro"/>
</dbReference>
<dbReference type="OrthoDB" id="5243635at2"/>
<dbReference type="AlphaFoldDB" id="A0A543DJ25"/>
<dbReference type="Gene3D" id="3.40.630.30">
    <property type="match status" value="1"/>
</dbReference>
<dbReference type="EMBL" id="VFPA01000003">
    <property type="protein sequence ID" value="TQM09245.1"/>
    <property type="molecule type" value="Genomic_DNA"/>
</dbReference>
<dbReference type="SUPFAM" id="SSF55729">
    <property type="entry name" value="Acyl-CoA N-acyltransferases (Nat)"/>
    <property type="match status" value="1"/>
</dbReference>
<dbReference type="RefSeq" id="WP_142057302.1">
    <property type="nucleotide sequence ID" value="NZ_VFPA01000003.1"/>
</dbReference>
<dbReference type="PANTHER" id="PTHR43877">
    <property type="entry name" value="AMINOALKYLPHOSPHONATE N-ACETYLTRANSFERASE-RELATED-RELATED"/>
    <property type="match status" value="1"/>
</dbReference>
<gene>
    <name evidence="4" type="ORF">FB558_4995</name>
</gene>
<dbReference type="InterPro" id="IPR050832">
    <property type="entry name" value="Bact_Acetyltransf"/>
</dbReference>
<dbReference type="Proteomes" id="UP000315677">
    <property type="component" value="Unassembled WGS sequence"/>
</dbReference>
<evidence type="ECO:0000313" key="4">
    <source>
        <dbReference type="EMBL" id="TQM09245.1"/>
    </source>
</evidence>
<accession>A0A543DJ25</accession>
<evidence type="ECO:0000259" key="3">
    <source>
        <dbReference type="PROSITE" id="PS51186"/>
    </source>
</evidence>
<evidence type="ECO:0000313" key="5">
    <source>
        <dbReference type="Proteomes" id="UP000315677"/>
    </source>
</evidence>
<comment type="caution">
    <text evidence="4">The sequence shown here is derived from an EMBL/GenBank/DDBJ whole genome shotgun (WGS) entry which is preliminary data.</text>
</comment>
<keyword evidence="5" id="KW-1185">Reference proteome</keyword>
<keyword evidence="1 4" id="KW-0808">Transferase</keyword>
<dbReference type="PROSITE" id="PS51186">
    <property type="entry name" value="GNAT"/>
    <property type="match status" value="1"/>
</dbReference>
<evidence type="ECO:0000256" key="1">
    <source>
        <dbReference type="ARBA" id="ARBA00022679"/>
    </source>
</evidence>
<feature type="domain" description="N-acetyltransferase" evidence="3">
    <location>
        <begin position="1"/>
        <end position="150"/>
    </location>
</feature>
<dbReference type="Pfam" id="PF00583">
    <property type="entry name" value="Acetyltransf_1"/>
    <property type="match status" value="1"/>
</dbReference>
<evidence type="ECO:0000256" key="2">
    <source>
        <dbReference type="ARBA" id="ARBA00023315"/>
    </source>
</evidence>
<sequence length="150" mass="16027">MIRAARAEDLDPVVDVFLACWTTSYAAFDPPAMDRDRATALWRAALAGSAAFVADDGAVVGVARCSVADARVESLYVHPRAQGGGLGARLLEACLGHLREAGAGTAALWVFAPNAPARAFYERQGWRPTGRERVEAEYGVPEIELERALA</sequence>
<reference evidence="4 5" key="1">
    <citation type="submission" date="2019-06" db="EMBL/GenBank/DDBJ databases">
        <title>Sequencing the genomes of 1000 actinobacteria strains.</title>
        <authorList>
            <person name="Klenk H.-P."/>
        </authorList>
    </citation>
    <scope>NUCLEOTIDE SEQUENCE [LARGE SCALE GENOMIC DNA]</scope>
    <source>
        <strain evidence="4 5">DSM 45301</strain>
    </source>
</reference>